<comment type="caution">
    <text evidence="1">The sequence shown here is derived from an EMBL/GenBank/DDBJ whole genome shotgun (WGS) entry which is preliminary data.</text>
</comment>
<proteinExistence type="predicted"/>
<gene>
    <name evidence="1" type="ORF">A2733_00810</name>
</gene>
<protein>
    <submittedName>
        <fullName evidence="1">Uncharacterized protein</fullName>
    </submittedName>
</protein>
<reference evidence="1 2" key="1">
    <citation type="journal article" date="2016" name="Nat. Commun.">
        <title>Thousands of microbial genomes shed light on interconnected biogeochemical processes in an aquifer system.</title>
        <authorList>
            <person name="Anantharaman K."/>
            <person name="Brown C.T."/>
            <person name="Hug L.A."/>
            <person name="Sharon I."/>
            <person name="Castelle C.J."/>
            <person name="Probst A.J."/>
            <person name="Thomas B.C."/>
            <person name="Singh A."/>
            <person name="Wilkins M.J."/>
            <person name="Karaoz U."/>
            <person name="Brodie E.L."/>
            <person name="Williams K.H."/>
            <person name="Hubbard S.S."/>
            <person name="Banfield J.F."/>
        </authorList>
    </citation>
    <scope>NUCLEOTIDE SEQUENCE [LARGE SCALE GENOMIC DNA]</scope>
</reference>
<sequence>MQKLLVGVLVVLSGFFIITSTTNATFGFRLFFGGIIANTEAIEITVLKGAGYDCVIPGSTIEIWSAAGPTSYFIPSSNPPRTNTIPASYQQILGEYGGDTNITCTHPEGSVTNVLLPTISSNWGTSLW</sequence>
<accession>A0A1F6V1N4</accession>
<dbReference type="Proteomes" id="UP000178985">
    <property type="component" value="Unassembled WGS sequence"/>
</dbReference>
<evidence type="ECO:0000313" key="1">
    <source>
        <dbReference type="EMBL" id="OGI63459.1"/>
    </source>
</evidence>
<organism evidence="1 2">
    <name type="scientific">Candidatus Nomurabacteria bacterium RIFCSPHIGHO2_01_FULL_40_20</name>
    <dbReference type="NCBI Taxonomy" id="1801738"/>
    <lineage>
        <taxon>Bacteria</taxon>
        <taxon>Candidatus Nomuraibacteriota</taxon>
    </lineage>
</organism>
<dbReference type="AlphaFoldDB" id="A0A1F6V1N4"/>
<dbReference type="EMBL" id="MFTO01000019">
    <property type="protein sequence ID" value="OGI63459.1"/>
    <property type="molecule type" value="Genomic_DNA"/>
</dbReference>
<name>A0A1F6V1N4_9BACT</name>
<evidence type="ECO:0000313" key="2">
    <source>
        <dbReference type="Proteomes" id="UP000178985"/>
    </source>
</evidence>